<name>A0A4C1W771_EUMVA</name>
<feature type="domain" description="Reverse transcriptase/retrotransposon-derived protein RNase H-like" evidence="2">
    <location>
        <begin position="39"/>
        <end position="133"/>
    </location>
</feature>
<proteinExistence type="predicted"/>
<dbReference type="PANTHER" id="PTHR37984:SF5">
    <property type="entry name" value="PROTEIN NYNRIN-LIKE"/>
    <property type="match status" value="1"/>
</dbReference>
<dbReference type="OrthoDB" id="41323at2759"/>
<protein>
    <submittedName>
        <fullName evidence="3">Retrovirus-related Pol polyprotein from transposon 17.6</fullName>
    </submittedName>
</protein>
<dbReference type="AlphaFoldDB" id="A0A4C1W771"/>
<evidence type="ECO:0000313" key="4">
    <source>
        <dbReference type="Proteomes" id="UP000299102"/>
    </source>
</evidence>
<evidence type="ECO:0000259" key="2">
    <source>
        <dbReference type="Pfam" id="PF17919"/>
    </source>
</evidence>
<keyword evidence="1" id="KW-0511">Multifunctional enzyme</keyword>
<gene>
    <name evidence="3" type="primary">pol</name>
    <name evidence="3" type="ORF">EVAR_36359_1</name>
</gene>
<dbReference type="EMBL" id="BGZK01000482">
    <property type="protein sequence ID" value="GBP46379.1"/>
    <property type="molecule type" value="Genomic_DNA"/>
</dbReference>
<reference evidence="3 4" key="1">
    <citation type="journal article" date="2019" name="Commun. Biol.">
        <title>The bagworm genome reveals a unique fibroin gene that provides high tensile strength.</title>
        <authorList>
            <person name="Kono N."/>
            <person name="Nakamura H."/>
            <person name="Ohtoshi R."/>
            <person name="Tomita M."/>
            <person name="Numata K."/>
            <person name="Arakawa K."/>
        </authorList>
    </citation>
    <scope>NUCLEOTIDE SEQUENCE [LARGE SCALE GENOMIC DNA]</scope>
</reference>
<dbReference type="Pfam" id="PF17919">
    <property type="entry name" value="RT_RNaseH_2"/>
    <property type="match status" value="1"/>
</dbReference>
<dbReference type="InterPro" id="IPR043502">
    <property type="entry name" value="DNA/RNA_pol_sf"/>
</dbReference>
<dbReference type="GO" id="GO:0003824">
    <property type="term" value="F:catalytic activity"/>
    <property type="evidence" value="ECO:0007669"/>
    <property type="project" value="UniProtKB-KW"/>
</dbReference>
<dbReference type="STRING" id="151549.A0A4C1W771"/>
<dbReference type="InterPro" id="IPR050951">
    <property type="entry name" value="Retrovirus_Pol_polyprotein"/>
</dbReference>
<evidence type="ECO:0000313" key="3">
    <source>
        <dbReference type="EMBL" id="GBP46379.1"/>
    </source>
</evidence>
<dbReference type="PANTHER" id="PTHR37984">
    <property type="entry name" value="PROTEIN CBG26694"/>
    <property type="match status" value="1"/>
</dbReference>
<dbReference type="CDD" id="cd09274">
    <property type="entry name" value="RNase_HI_RT_Ty3"/>
    <property type="match status" value="1"/>
</dbReference>
<dbReference type="SUPFAM" id="SSF56672">
    <property type="entry name" value="DNA/RNA polymerases"/>
    <property type="match status" value="1"/>
</dbReference>
<comment type="caution">
    <text evidence="3">The sequence shown here is derived from an EMBL/GenBank/DDBJ whole genome shotgun (WGS) entry which is preliminary data.</text>
</comment>
<dbReference type="GO" id="GO:0071897">
    <property type="term" value="P:DNA biosynthetic process"/>
    <property type="evidence" value="ECO:0007669"/>
    <property type="project" value="UniProtKB-ARBA"/>
</dbReference>
<organism evidence="3 4">
    <name type="scientific">Eumeta variegata</name>
    <name type="common">Bagworm moth</name>
    <name type="synonym">Eumeta japonica</name>
    <dbReference type="NCBI Taxonomy" id="151549"/>
    <lineage>
        <taxon>Eukaryota</taxon>
        <taxon>Metazoa</taxon>
        <taxon>Ecdysozoa</taxon>
        <taxon>Arthropoda</taxon>
        <taxon>Hexapoda</taxon>
        <taxon>Insecta</taxon>
        <taxon>Pterygota</taxon>
        <taxon>Neoptera</taxon>
        <taxon>Endopterygota</taxon>
        <taxon>Lepidoptera</taxon>
        <taxon>Glossata</taxon>
        <taxon>Ditrysia</taxon>
        <taxon>Tineoidea</taxon>
        <taxon>Psychidae</taxon>
        <taxon>Oiketicinae</taxon>
        <taxon>Eumeta</taxon>
    </lineage>
</organism>
<keyword evidence="4" id="KW-1185">Reference proteome</keyword>
<dbReference type="Gene3D" id="3.30.70.270">
    <property type="match status" value="1"/>
</dbReference>
<dbReference type="Proteomes" id="UP000299102">
    <property type="component" value="Unassembled WGS sequence"/>
</dbReference>
<sequence>MVNFYRRFLPDAAQTQASLNTLLTVSVKAFHQVDFNGKSLKAFKQCKEDLSNAALLAHPNCEAKLALTTDASDVTLGAVLQQYQNEEWQPLALFSQKPSPSRLKYSPYDCELLAIYECIKYFPHMLEARHFTVCTDHNPLCYAFHVRRNNCSPRQFRHLVLISQFTTDICYISDKNNIVADTLSRVKELQKPVDY</sequence>
<accession>A0A4C1W771</accession>
<dbReference type="InterPro" id="IPR043128">
    <property type="entry name" value="Rev_trsase/Diguanyl_cyclase"/>
</dbReference>
<evidence type="ECO:0000256" key="1">
    <source>
        <dbReference type="ARBA" id="ARBA00023268"/>
    </source>
</evidence>
<dbReference type="InterPro" id="IPR041577">
    <property type="entry name" value="RT_RNaseH_2"/>
</dbReference>